<accession>A0A9W8GD16</accession>
<keyword evidence="3" id="KW-0732">Signal</keyword>
<feature type="compositionally biased region" description="Low complexity" evidence="2">
    <location>
        <begin position="696"/>
        <end position="710"/>
    </location>
</feature>
<feature type="coiled-coil region" evidence="1">
    <location>
        <begin position="953"/>
        <end position="987"/>
    </location>
</feature>
<sequence>MTQPQLVFFVPFFFLSLDAVTGSSCLANLNNLKESQILYQDCEFISKKTRSIYAWRTALWVRYCKEHATDYTVTEDKLINYLDWLFEIDLVNKINTKKSYVPDILRDHMGSVICLWRIQTGNDPDLVSPKEGTRYQAKWDEILRNYPRREKFQARAYIPETQGFDPIGTGSGSSGMALSPPGMRSSLPCPASSAAIYNDSKSSRHYSYHQPYRQHHDYNSHYYHHQHAPLSPQQAQPPAHYHDRYQQQKQQQQYRSHHMQAPPLPRSLQSPQYPVGLPESTELRWQLRWLKDGEWASSTARFLFTIAMCTWVEAVNVVGLRMIDARFASSTMAPRLPSSVLRISLKTQPAADARSEANGDTHSRAIARQQFSIIRSRNPLLCAWNALAVMLFHRWHIANLPALTFANASWQSMLMLSPCPKKHDMPASPEWSDRRGSGSGISLEAVESGLVTAEERVGLVRDLLPVDRLPIERIVRLRPMERAQQQLSVYGSSGSPSQRDLRMARGNSTGGIYTGNIFTPLTDTESVDRLSLLAPENSGYYENHHCIQRHKVIPSDSLQHTDIAVLKCCTSQLPEDFYGTSGILNHPIFNTAEFAAFCDQIQTDAADEIHTLQYDLSMAMGDPEPYRTDTGGTTVVASGLFDKASEPKRLSGDDISTRGVMLPPITSSQNEDAIMLDASPEGEEVFSPTISPSPPVSSTGARGAAAAVAAISFSDSPRSTDGQMQTTPQQTPQSMSQSLPARPFDGWNESYFKNSSSGGSTPGGSGIPPHAAKRRRPEHGEGAAPAPQPGIATSSSSPYPPTRSPRGTGSRLHHGHHTQHQRIPRSPPGTSYSPRIPASSLGPSSNNSRTMNATTLPSIAQFTQSPLASSPMQIGSPNMGRGVGQQQHYMHPSQQQQQLYSANAQRRDLDPYSASGSVMRRPSDSATGDSSSSGRTGMVAGRDEYGYNEVEQINMLREENAYLKQRLQNLEITVAQKQLEVQNWMSRMEKYLMRDNTGR</sequence>
<feature type="compositionally biased region" description="Low complexity" evidence="2">
    <location>
        <begin position="723"/>
        <end position="738"/>
    </location>
</feature>
<feature type="region of interest" description="Disordered" evidence="2">
    <location>
        <begin position="163"/>
        <end position="185"/>
    </location>
</feature>
<evidence type="ECO:0000313" key="5">
    <source>
        <dbReference type="Proteomes" id="UP001151518"/>
    </source>
</evidence>
<reference evidence="4" key="1">
    <citation type="submission" date="2022-07" db="EMBL/GenBank/DDBJ databases">
        <title>Phylogenomic reconstructions and comparative analyses of Kickxellomycotina fungi.</title>
        <authorList>
            <person name="Reynolds N.K."/>
            <person name="Stajich J.E."/>
            <person name="Barry K."/>
            <person name="Grigoriev I.V."/>
            <person name="Crous P."/>
            <person name="Smith M.E."/>
        </authorList>
    </citation>
    <scope>NUCLEOTIDE SEQUENCE</scope>
    <source>
        <strain evidence="4">NRRL 3115</strain>
    </source>
</reference>
<dbReference type="AlphaFoldDB" id="A0A9W8GD16"/>
<dbReference type="OrthoDB" id="5584977at2759"/>
<organism evidence="4 5">
    <name type="scientific">Coemansia spiralis</name>
    <dbReference type="NCBI Taxonomy" id="417178"/>
    <lineage>
        <taxon>Eukaryota</taxon>
        <taxon>Fungi</taxon>
        <taxon>Fungi incertae sedis</taxon>
        <taxon>Zoopagomycota</taxon>
        <taxon>Kickxellomycotina</taxon>
        <taxon>Kickxellomycetes</taxon>
        <taxon>Kickxellales</taxon>
        <taxon>Kickxellaceae</taxon>
        <taxon>Coemansia</taxon>
    </lineage>
</organism>
<feature type="compositionally biased region" description="Low complexity" evidence="2">
    <location>
        <begin position="885"/>
        <end position="904"/>
    </location>
</feature>
<evidence type="ECO:0000256" key="1">
    <source>
        <dbReference type="SAM" id="Coils"/>
    </source>
</evidence>
<dbReference type="EMBL" id="JANBTW010000002">
    <property type="protein sequence ID" value="KAJ2680922.1"/>
    <property type="molecule type" value="Genomic_DNA"/>
</dbReference>
<feature type="region of interest" description="Disordered" evidence="2">
    <location>
        <begin position="866"/>
        <end position="943"/>
    </location>
</feature>
<protein>
    <submittedName>
        <fullName evidence="4">Uncharacterized protein</fullName>
    </submittedName>
</protein>
<comment type="caution">
    <text evidence="4">The sequence shown here is derived from an EMBL/GenBank/DDBJ whole genome shotgun (WGS) entry which is preliminary data.</text>
</comment>
<feature type="compositionally biased region" description="Basic and acidic residues" evidence="2">
    <location>
        <begin position="647"/>
        <end position="656"/>
    </location>
</feature>
<proteinExistence type="predicted"/>
<feature type="compositionally biased region" description="Polar residues" evidence="2">
    <location>
        <begin position="841"/>
        <end position="852"/>
    </location>
</feature>
<keyword evidence="1" id="KW-0175">Coiled coil</keyword>
<evidence type="ECO:0000256" key="3">
    <source>
        <dbReference type="SAM" id="SignalP"/>
    </source>
</evidence>
<dbReference type="GO" id="GO:0003677">
    <property type="term" value="F:DNA binding"/>
    <property type="evidence" value="ECO:0007669"/>
    <property type="project" value="InterPro"/>
</dbReference>
<dbReference type="Gene3D" id="1.10.443.20">
    <property type="entry name" value="Centromere DNA-binding protein complex CBF3 subunit, domain 2"/>
    <property type="match status" value="1"/>
</dbReference>
<feature type="compositionally biased region" description="Low complexity" evidence="2">
    <location>
        <begin position="228"/>
        <end position="239"/>
    </location>
</feature>
<dbReference type="Proteomes" id="UP001151518">
    <property type="component" value="Unassembled WGS sequence"/>
</dbReference>
<feature type="region of interest" description="Disordered" evidence="2">
    <location>
        <begin position="647"/>
        <end position="852"/>
    </location>
</feature>
<feature type="compositionally biased region" description="Polar residues" evidence="2">
    <location>
        <begin position="713"/>
        <end position="722"/>
    </location>
</feature>
<name>A0A9W8GD16_9FUNG</name>
<dbReference type="InterPro" id="IPR038279">
    <property type="entry name" value="Ndc10_dom2_sf"/>
</dbReference>
<feature type="signal peptide" evidence="3">
    <location>
        <begin position="1"/>
        <end position="22"/>
    </location>
</feature>
<feature type="compositionally biased region" description="Low complexity" evidence="2">
    <location>
        <begin position="924"/>
        <end position="937"/>
    </location>
</feature>
<gene>
    <name evidence="4" type="ORF">GGI25_000226</name>
</gene>
<feature type="compositionally biased region" description="Polar residues" evidence="2">
    <location>
        <begin position="866"/>
        <end position="876"/>
    </location>
</feature>
<feature type="region of interest" description="Disordered" evidence="2">
    <location>
        <begin position="223"/>
        <end position="275"/>
    </location>
</feature>
<evidence type="ECO:0000313" key="4">
    <source>
        <dbReference type="EMBL" id="KAJ2680922.1"/>
    </source>
</evidence>
<evidence type="ECO:0000256" key="2">
    <source>
        <dbReference type="SAM" id="MobiDB-lite"/>
    </source>
</evidence>
<feature type="compositionally biased region" description="Basic residues" evidence="2">
    <location>
        <begin position="811"/>
        <end position="823"/>
    </location>
</feature>
<feature type="chain" id="PRO_5040955235" evidence="3">
    <location>
        <begin position="23"/>
        <end position="999"/>
    </location>
</feature>